<dbReference type="PANTHER" id="PTHR42823">
    <property type="entry name" value="ATP SYNTHASE SUBUNIT A, CHLOROPLASTIC"/>
    <property type="match status" value="1"/>
</dbReference>
<gene>
    <name evidence="11 13" type="primary">atpB</name>
    <name evidence="13" type="ORF">JF887_13365</name>
</gene>
<keyword evidence="9 11" id="KW-0472">Membrane</keyword>
<dbReference type="CDD" id="cd00310">
    <property type="entry name" value="ATP-synt_Fo_a_6"/>
    <property type="match status" value="1"/>
</dbReference>
<evidence type="ECO:0000256" key="9">
    <source>
        <dbReference type="ARBA" id="ARBA00023136"/>
    </source>
</evidence>
<dbReference type="Gene3D" id="1.20.120.220">
    <property type="entry name" value="ATP synthase, F0 complex, subunit A"/>
    <property type="match status" value="1"/>
</dbReference>
<dbReference type="EMBL" id="JAEKNN010000062">
    <property type="protein sequence ID" value="MBJ7610402.1"/>
    <property type="molecule type" value="Genomic_DNA"/>
</dbReference>
<proteinExistence type="inferred from homology"/>
<dbReference type="GO" id="GO:0046933">
    <property type="term" value="F:proton-transporting ATP synthase activity, rotational mechanism"/>
    <property type="evidence" value="ECO:0007669"/>
    <property type="project" value="UniProtKB-UniRule"/>
</dbReference>
<keyword evidence="6 11" id="KW-0375">Hydrogen ion transport</keyword>
<evidence type="ECO:0000256" key="2">
    <source>
        <dbReference type="ARBA" id="ARBA00006810"/>
    </source>
</evidence>
<keyword evidence="3 11" id="KW-0813">Transport</keyword>
<reference evidence="13 14" key="1">
    <citation type="submission" date="2020-10" db="EMBL/GenBank/DDBJ databases">
        <title>Ca. Dormibacterota MAGs.</title>
        <authorList>
            <person name="Montgomery K."/>
        </authorList>
    </citation>
    <scope>NUCLEOTIDE SEQUENCE [LARGE SCALE GENOMIC DNA]</scope>
    <source>
        <strain evidence="13">Mitchell_Peninsula_5</strain>
    </source>
</reference>
<organism evidence="13 14">
    <name type="scientific">Candidatus Amunia macphersoniae</name>
    <dbReference type="NCBI Taxonomy" id="3127014"/>
    <lineage>
        <taxon>Bacteria</taxon>
        <taxon>Bacillati</taxon>
        <taxon>Candidatus Dormiibacterota</taxon>
        <taxon>Candidatus Dormibacteria</taxon>
        <taxon>Candidatus Aeolococcales</taxon>
        <taxon>Candidatus Aeolococcaceae</taxon>
        <taxon>Candidatus Amunia</taxon>
    </lineage>
</organism>
<evidence type="ECO:0000256" key="11">
    <source>
        <dbReference type="HAMAP-Rule" id="MF_01393"/>
    </source>
</evidence>
<dbReference type="PANTHER" id="PTHR42823:SF3">
    <property type="entry name" value="ATP SYNTHASE SUBUNIT A, CHLOROPLASTIC"/>
    <property type="match status" value="1"/>
</dbReference>
<evidence type="ECO:0000313" key="13">
    <source>
        <dbReference type="EMBL" id="MBJ7610402.1"/>
    </source>
</evidence>
<keyword evidence="5 11" id="KW-0812">Transmembrane</keyword>
<dbReference type="GO" id="GO:0042777">
    <property type="term" value="P:proton motive force-driven plasma membrane ATP synthesis"/>
    <property type="evidence" value="ECO:0007669"/>
    <property type="project" value="TreeGrafter"/>
</dbReference>
<feature type="transmembrane region" description="Helical" evidence="11">
    <location>
        <begin position="20"/>
        <end position="45"/>
    </location>
</feature>
<comment type="caution">
    <text evidence="13">The sequence shown here is derived from an EMBL/GenBank/DDBJ whole genome shotgun (WGS) entry which is preliminary data.</text>
</comment>
<feature type="transmembrane region" description="Helical" evidence="11">
    <location>
        <begin position="176"/>
        <end position="197"/>
    </location>
</feature>
<protein>
    <recommendedName>
        <fullName evidence="11 12">ATP synthase subunit a</fullName>
    </recommendedName>
    <alternativeName>
        <fullName evidence="11">ATP synthase F0 sector subunit a</fullName>
    </alternativeName>
    <alternativeName>
        <fullName evidence="11">F-ATPase subunit 6</fullName>
    </alternativeName>
</protein>
<feature type="transmembrane region" description="Helical" evidence="11">
    <location>
        <begin position="204"/>
        <end position="229"/>
    </location>
</feature>
<dbReference type="PRINTS" id="PR00123">
    <property type="entry name" value="ATPASEA"/>
</dbReference>
<keyword evidence="11" id="KW-1003">Cell membrane</keyword>
<dbReference type="GO" id="GO:0045259">
    <property type="term" value="C:proton-transporting ATP synthase complex"/>
    <property type="evidence" value="ECO:0007669"/>
    <property type="project" value="UniProtKB-KW"/>
</dbReference>
<dbReference type="Pfam" id="PF00119">
    <property type="entry name" value="ATP-synt_A"/>
    <property type="match status" value="1"/>
</dbReference>
<dbReference type="GO" id="GO:0005886">
    <property type="term" value="C:plasma membrane"/>
    <property type="evidence" value="ECO:0007669"/>
    <property type="project" value="UniProtKB-SubCell"/>
</dbReference>
<evidence type="ECO:0000256" key="4">
    <source>
        <dbReference type="ARBA" id="ARBA00022547"/>
    </source>
</evidence>
<keyword evidence="10 11" id="KW-0066">ATP synthesis</keyword>
<evidence type="ECO:0000256" key="8">
    <source>
        <dbReference type="ARBA" id="ARBA00023065"/>
    </source>
</evidence>
<dbReference type="InterPro" id="IPR035908">
    <property type="entry name" value="F0_ATP_A_sf"/>
</dbReference>
<evidence type="ECO:0000256" key="6">
    <source>
        <dbReference type="ARBA" id="ARBA00022781"/>
    </source>
</evidence>
<comment type="subcellular location">
    <subcellularLocation>
        <location evidence="11 12">Cell membrane</location>
        <topology evidence="11 12">Multi-pass membrane protein</topology>
    </subcellularLocation>
    <subcellularLocation>
        <location evidence="1">Membrane</location>
        <topology evidence="1">Multi-pass membrane protein</topology>
    </subcellularLocation>
</comment>
<keyword evidence="4 11" id="KW-0138">CF(0)</keyword>
<name>A0A934NAP9_9BACT</name>
<evidence type="ECO:0000256" key="3">
    <source>
        <dbReference type="ARBA" id="ARBA00022448"/>
    </source>
</evidence>
<evidence type="ECO:0000256" key="1">
    <source>
        <dbReference type="ARBA" id="ARBA00004141"/>
    </source>
</evidence>
<evidence type="ECO:0000256" key="7">
    <source>
        <dbReference type="ARBA" id="ARBA00022989"/>
    </source>
</evidence>
<dbReference type="InterPro" id="IPR000568">
    <property type="entry name" value="ATP_synth_F0_asu"/>
</dbReference>
<feature type="transmembrane region" description="Helical" evidence="11">
    <location>
        <begin position="115"/>
        <end position="132"/>
    </location>
</feature>
<comment type="similarity">
    <text evidence="2 11 12">Belongs to the ATPase A chain family.</text>
</comment>
<keyword evidence="8 11" id="KW-0406">Ion transport</keyword>
<evidence type="ECO:0000256" key="10">
    <source>
        <dbReference type="ARBA" id="ARBA00023310"/>
    </source>
</evidence>
<dbReference type="HAMAP" id="MF_01393">
    <property type="entry name" value="ATP_synth_a_bact"/>
    <property type="match status" value="1"/>
</dbReference>
<dbReference type="NCBIfam" id="TIGR01131">
    <property type="entry name" value="ATP_synt_6_or_A"/>
    <property type="match status" value="1"/>
</dbReference>
<feature type="transmembrane region" description="Helical" evidence="11">
    <location>
        <begin position="83"/>
        <end position="103"/>
    </location>
</feature>
<comment type="function">
    <text evidence="11 12">Key component of the proton channel; it plays a direct role in the translocation of protons across the membrane.</text>
</comment>
<sequence length="249" mass="27285">MLAAEVSNEPLVHPLLGHGFIAINVDTARNSLIVAAILVIVGVVVRRQSRPGRPGGLQNLLEYFVDAIRGLVRQTLGDRPIRILPIVITMFAFIFLSNLIGLIPGFKSPTNDVNTTVALAFFAIGLVHVFSVRARGPVGYLKHYFSMVGNPIGRVLLGVLEIFQEFVKPFTLALRLYFNIFVGELLLAVILVLLGIASPIFNGLFWIPFSVFIGLIQAFIFVMLTISYINQGTDVHHDDAEEPSPSAAH</sequence>
<keyword evidence="7 11" id="KW-1133">Transmembrane helix</keyword>
<dbReference type="SUPFAM" id="SSF81336">
    <property type="entry name" value="F1F0 ATP synthase subunit A"/>
    <property type="match status" value="1"/>
</dbReference>
<evidence type="ECO:0000313" key="14">
    <source>
        <dbReference type="Proteomes" id="UP000614410"/>
    </source>
</evidence>
<dbReference type="Proteomes" id="UP000614410">
    <property type="component" value="Unassembled WGS sequence"/>
</dbReference>
<dbReference type="AlphaFoldDB" id="A0A934NAP9"/>
<dbReference type="InterPro" id="IPR045082">
    <property type="entry name" value="ATP_syn_F0_a_bact/chloroplast"/>
</dbReference>
<evidence type="ECO:0000256" key="5">
    <source>
        <dbReference type="ARBA" id="ARBA00022692"/>
    </source>
</evidence>
<accession>A0A934NAP9</accession>
<evidence type="ECO:0000256" key="12">
    <source>
        <dbReference type="RuleBase" id="RU000483"/>
    </source>
</evidence>